<keyword evidence="3 4" id="KW-0822">Tryptophan biosynthesis</keyword>
<dbReference type="EC" id="2.4.2.18" evidence="4"/>
<dbReference type="InterPro" id="IPR036320">
    <property type="entry name" value="Glycosyl_Trfase_fam3_N_dom_sf"/>
</dbReference>
<dbReference type="SUPFAM" id="SSF52418">
    <property type="entry name" value="Nucleoside phosphorylase/phosphoribosyltransferase catalytic domain"/>
    <property type="match status" value="1"/>
</dbReference>
<proteinExistence type="inferred from homology"/>
<feature type="domain" description="Glycosyl transferase family 3 N-terminal" evidence="6">
    <location>
        <begin position="8"/>
        <end position="67"/>
    </location>
</feature>
<keyword evidence="1 4" id="KW-0328">Glycosyltransferase</keyword>
<dbReference type="NCBIfam" id="TIGR01245">
    <property type="entry name" value="trpD"/>
    <property type="match status" value="1"/>
</dbReference>
<comment type="catalytic activity">
    <reaction evidence="4">
        <text>N-(5-phospho-beta-D-ribosyl)anthranilate + diphosphate = 5-phospho-alpha-D-ribose 1-diphosphate + anthranilate</text>
        <dbReference type="Rhea" id="RHEA:11768"/>
        <dbReference type="ChEBI" id="CHEBI:16567"/>
        <dbReference type="ChEBI" id="CHEBI:18277"/>
        <dbReference type="ChEBI" id="CHEBI:33019"/>
        <dbReference type="ChEBI" id="CHEBI:58017"/>
        <dbReference type="EC" id="2.4.2.18"/>
    </reaction>
</comment>
<dbReference type="PANTHER" id="PTHR43285:SF2">
    <property type="entry name" value="ANTHRANILATE PHOSPHORIBOSYLTRANSFERASE"/>
    <property type="match status" value="1"/>
</dbReference>
<comment type="cofactor">
    <cofactor evidence="4">
        <name>Mg(2+)</name>
        <dbReference type="ChEBI" id="CHEBI:18420"/>
    </cofactor>
    <text evidence="4">Binds 2 magnesium ions per monomer.</text>
</comment>
<dbReference type="PANTHER" id="PTHR43285">
    <property type="entry name" value="ANTHRANILATE PHOSPHORIBOSYLTRANSFERASE"/>
    <property type="match status" value="1"/>
</dbReference>
<evidence type="ECO:0000259" key="6">
    <source>
        <dbReference type="Pfam" id="PF02885"/>
    </source>
</evidence>
<feature type="binding site" evidence="4">
    <location>
        <position position="168"/>
    </location>
    <ligand>
        <name>anthranilate</name>
        <dbReference type="ChEBI" id="CHEBI:16567"/>
        <label>2</label>
    </ligand>
</feature>
<evidence type="ECO:0000313" key="7">
    <source>
        <dbReference type="EMBL" id="MBR0559708.1"/>
    </source>
</evidence>
<evidence type="ECO:0000313" key="8">
    <source>
        <dbReference type="Proteomes" id="UP000677812"/>
    </source>
</evidence>
<keyword evidence="2 4" id="KW-0808">Transferase</keyword>
<evidence type="ECO:0000256" key="4">
    <source>
        <dbReference type="HAMAP-Rule" id="MF_00211"/>
    </source>
</evidence>
<gene>
    <name evidence="4 7" type="primary">trpD</name>
    <name evidence="7" type="ORF">KB213_06530</name>
</gene>
<feature type="binding site" evidence="4">
    <location>
        <position position="94"/>
    </location>
    <ligand>
        <name>Mg(2+)</name>
        <dbReference type="ChEBI" id="CHEBI:18420"/>
        <label>1</label>
    </ligand>
</feature>
<comment type="pathway">
    <text evidence="4">Amino-acid biosynthesis; L-tryptophan biosynthesis; L-tryptophan from chorismate: step 2/5.</text>
</comment>
<keyword evidence="4" id="KW-0028">Amino-acid biosynthesis</keyword>
<keyword evidence="4" id="KW-0460">Magnesium</keyword>
<feature type="binding site" evidence="4">
    <location>
        <position position="90"/>
    </location>
    <ligand>
        <name>5-phospho-alpha-D-ribose 1-diphosphate</name>
        <dbReference type="ChEBI" id="CHEBI:58017"/>
    </ligand>
</feature>
<dbReference type="RefSeq" id="WP_211681406.1">
    <property type="nucleotide sequence ID" value="NZ_JAGRQH010000003.1"/>
</dbReference>
<comment type="function">
    <text evidence="4">Catalyzes the transfer of the phosphoribosyl group of 5-phosphorylribose-1-pyrophosphate (PRPP) to anthranilate to yield N-(5'-phosphoribosyl)-anthranilate (PRA).</text>
</comment>
<dbReference type="HAMAP" id="MF_00211">
    <property type="entry name" value="TrpD"/>
    <property type="match status" value="1"/>
</dbReference>
<comment type="caution">
    <text evidence="7">The sequence shown here is derived from an EMBL/GenBank/DDBJ whole genome shotgun (WGS) entry which is preliminary data.</text>
</comment>
<dbReference type="EMBL" id="JAGRQH010000003">
    <property type="protein sequence ID" value="MBR0559708.1"/>
    <property type="molecule type" value="Genomic_DNA"/>
</dbReference>
<evidence type="ECO:0000256" key="2">
    <source>
        <dbReference type="ARBA" id="ARBA00022679"/>
    </source>
</evidence>
<feature type="binding site" evidence="4">
    <location>
        <begin position="92"/>
        <end position="95"/>
    </location>
    <ligand>
        <name>5-phospho-alpha-D-ribose 1-diphosphate</name>
        <dbReference type="ChEBI" id="CHEBI:58017"/>
    </ligand>
</feature>
<accession>A0ABS5E722</accession>
<comment type="similarity">
    <text evidence="4">Belongs to the anthranilate phosphoribosyltransferase family.</text>
</comment>
<feature type="binding site" evidence="4">
    <location>
        <begin position="85"/>
        <end position="86"/>
    </location>
    <ligand>
        <name>5-phospho-alpha-D-ribose 1-diphosphate</name>
        <dbReference type="ChEBI" id="CHEBI:58017"/>
    </ligand>
</feature>
<protein>
    <recommendedName>
        <fullName evidence="4">Anthranilate phosphoribosyltransferase</fullName>
        <ecNumber evidence="4">2.4.2.18</ecNumber>
    </recommendedName>
</protein>
<feature type="binding site" evidence="4">
    <location>
        <position position="231"/>
    </location>
    <ligand>
        <name>Mg(2+)</name>
        <dbReference type="ChEBI" id="CHEBI:18420"/>
        <label>2</label>
    </ligand>
</feature>
<dbReference type="Pfam" id="PF00591">
    <property type="entry name" value="Glycos_transf_3"/>
    <property type="match status" value="1"/>
</dbReference>
<comment type="subunit">
    <text evidence="4">Homodimer.</text>
</comment>
<dbReference type="InterPro" id="IPR017459">
    <property type="entry name" value="Glycosyl_Trfase_fam3_N_dom"/>
</dbReference>
<reference evidence="7 8" key="1">
    <citation type="submission" date="2021-04" db="EMBL/GenBank/DDBJ databases">
        <title>The complete genome sequence of Neokomagataea sp. TBRC 2177.</title>
        <authorList>
            <person name="Charoenyingcharoen P."/>
            <person name="Yukphan P."/>
        </authorList>
    </citation>
    <scope>NUCLEOTIDE SEQUENCE [LARGE SCALE GENOMIC DNA]</scope>
    <source>
        <strain evidence="7 8">TBRC 2177</strain>
    </source>
</reference>
<evidence type="ECO:0000256" key="1">
    <source>
        <dbReference type="ARBA" id="ARBA00022676"/>
    </source>
</evidence>
<name>A0ABS5E722_9PROT</name>
<dbReference type="InterPro" id="IPR000312">
    <property type="entry name" value="Glycosyl_Trfase_fam3"/>
</dbReference>
<feature type="binding site" evidence="4">
    <location>
        <position position="113"/>
    </location>
    <ligand>
        <name>anthranilate</name>
        <dbReference type="ChEBI" id="CHEBI:16567"/>
        <label>1</label>
    </ligand>
</feature>
<keyword evidence="4" id="KW-0479">Metal-binding</keyword>
<dbReference type="Pfam" id="PF02885">
    <property type="entry name" value="Glycos_trans_3N"/>
    <property type="match status" value="1"/>
</dbReference>
<evidence type="ECO:0000259" key="5">
    <source>
        <dbReference type="Pfam" id="PF00591"/>
    </source>
</evidence>
<feature type="binding site" evidence="4">
    <location>
        <position position="122"/>
    </location>
    <ligand>
        <name>5-phospho-alpha-D-ribose 1-diphosphate</name>
        <dbReference type="ChEBI" id="CHEBI:58017"/>
    </ligand>
</feature>
<dbReference type="InterPro" id="IPR035902">
    <property type="entry name" value="Nuc_phospho_transferase"/>
</dbReference>
<feature type="binding site" evidence="4">
    <location>
        <position position="230"/>
    </location>
    <ligand>
        <name>Mg(2+)</name>
        <dbReference type="ChEBI" id="CHEBI:18420"/>
        <label>2</label>
    </ligand>
</feature>
<feature type="binding site" evidence="4">
    <location>
        <position position="231"/>
    </location>
    <ligand>
        <name>Mg(2+)</name>
        <dbReference type="ChEBI" id="CHEBI:18420"/>
        <label>1</label>
    </ligand>
</feature>
<feature type="binding site" evidence="4">
    <location>
        <position position="82"/>
    </location>
    <ligand>
        <name>5-phospho-alpha-D-ribose 1-diphosphate</name>
        <dbReference type="ChEBI" id="CHEBI:58017"/>
    </ligand>
</feature>
<dbReference type="InterPro" id="IPR005940">
    <property type="entry name" value="Anthranilate_Pribosyl_Tfrase"/>
</dbReference>
<organism evidence="7 8">
    <name type="scientific">Neokomagataea anthophila</name>
    <dbReference type="NCBI Taxonomy" id="2826925"/>
    <lineage>
        <taxon>Bacteria</taxon>
        <taxon>Pseudomonadati</taxon>
        <taxon>Pseudomonadota</taxon>
        <taxon>Alphaproteobacteria</taxon>
        <taxon>Acetobacterales</taxon>
        <taxon>Acetobacteraceae</taxon>
        <taxon>Neokomagataea</taxon>
    </lineage>
</organism>
<dbReference type="Gene3D" id="1.20.970.10">
    <property type="entry name" value="Transferase, Pyrimidine Nucleoside Phosphorylase, Chain C"/>
    <property type="match status" value="1"/>
</dbReference>
<dbReference type="Gene3D" id="3.40.1030.10">
    <property type="entry name" value="Nucleoside phosphorylase/phosphoribosyltransferase catalytic domain"/>
    <property type="match status" value="1"/>
</dbReference>
<keyword evidence="4" id="KW-0057">Aromatic amino acid biosynthesis</keyword>
<dbReference type="GO" id="GO:0004048">
    <property type="term" value="F:anthranilate phosphoribosyltransferase activity"/>
    <property type="evidence" value="ECO:0007669"/>
    <property type="project" value="UniProtKB-EC"/>
</dbReference>
<feature type="binding site" evidence="4">
    <location>
        <begin position="110"/>
        <end position="118"/>
    </location>
    <ligand>
        <name>5-phospho-alpha-D-ribose 1-diphosphate</name>
        <dbReference type="ChEBI" id="CHEBI:58017"/>
    </ligand>
</feature>
<evidence type="ECO:0000256" key="3">
    <source>
        <dbReference type="ARBA" id="ARBA00022822"/>
    </source>
</evidence>
<sequence>MTQLSNSLRKLVKGQALSSQDAENAIQDVMLGTADPIQLSAFLTALHLRGETEHDLIGAVRAVRQHMHTVPNAPEDTIDVCGTGGDGLNTLNVSTAVAFVLAGMEVPVAKHGNRALSSRSGATDVLEQLGVSIDQDPTVLSQRLQHDGLVFLAAPYHHPALRHAAPVRKALGFRTLFNLVGPLCNPACVKRQLLGVFDIRWLELLGTVLHQLGSVYTWTIHSETDEGGSDELTLSGLNHIFRFEQGERNRFAFHAHDVGLPSRPIADLRGGTPAENARSLKAMLNGQQGAYRDTVLLNTAAALHVAGHGSVIQDKCFDERAFANNIKRAAQAIDNGSANAALERAISPAGIRSVAPFTKNVELS</sequence>
<feature type="domain" description="Glycosyl transferase family 3" evidence="5">
    <location>
        <begin position="76"/>
        <end position="338"/>
    </location>
</feature>
<dbReference type="SUPFAM" id="SSF47648">
    <property type="entry name" value="Nucleoside phosphorylase/phosphoribosyltransferase N-terminal domain"/>
    <property type="match status" value="1"/>
</dbReference>
<comment type="caution">
    <text evidence="4">Lacks conserved residue(s) required for the propagation of feature annotation.</text>
</comment>
<dbReference type="Proteomes" id="UP000677812">
    <property type="component" value="Unassembled WGS sequence"/>
</dbReference>
<feature type="binding site" evidence="4">
    <location>
        <position position="82"/>
    </location>
    <ligand>
        <name>anthranilate</name>
        <dbReference type="ChEBI" id="CHEBI:16567"/>
        <label>1</label>
    </ligand>
</feature>
<keyword evidence="8" id="KW-1185">Reference proteome</keyword>